<name>A0AAE0W1Z4_9BIVA</name>
<protein>
    <submittedName>
        <fullName evidence="2">Uncharacterized protein</fullName>
    </submittedName>
</protein>
<dbReference type="EMBL" id="JAEAOA010001012">
    <property type="protein sequence ID" value="KAK3599128.1"/>
    <property type="molecule type" value="Genomic_DNA"/>
</dbReference>
<reference evidence="2" key="3">
    <citation type="submission" date="2023-05" db="EMBL/GenBank/DDBJ databases">
        <authorList>
            <person name="Smith C.H."/>
        </authorList>
    </citation>
    <scope>NUCLEOTIDE SEQUENCE</scope>
    <source>
        <strain evidence="2">CHS0354</strain>
        <tissue evidence="2">Mantle</tissue>
    </source>
</reference>
<comment type="caution">
    <text evidence="2">The sequence shown here is derived from an EMBL/GenBank/DDBJ whole genome shotgun (WGS) entry which is preliminary data.</text>
</comment>
<reference evidence="2" key="2">
    <citation type="journal article" date="2021" name="Genome Biol. Evol.">
        <title>Developing a high-quality reference genome for a parasitic bivalve with doubly uniparental inheritance (Bivalvia: Unionida).</title>
        <authorList>
            <person name="Smith C.H."/>
        </authorList>
    </citation>
    <scope>NUCLEOTIDE SEQUENCE</scope>
    <source>
        <strain evidence="2">CHS0354</strain>
        <tissue evidence="2">Mantle</tissue>
    </source>
</reference>
<keyword evidence="3" id="KW-1185">Reference proteome</keyword>
<feature type="compositionally biased region" description="Low complexity" evidence="1">
    <location>
        <begin position="89"/>
        <end position="131"/>
    </location>
</feature>
<feature type="compositionally biased region" description="Polar residues" evidence="1">
    <location>
        <begin position="303"/>
        <end position="326"/>
    </location>
</feature>
<dbReference type="AlphaFoldDB" id="A0AAE0W1Z4"/>
<dbReference type="Proteomes" id="UP001195483">
    <property type="component" value="Unassembled WGS sequence"/>
</dbReference>
<reference evidence="2" key="1">
    <citation type="journal article" date="2021" name="Genome Biol. Evol.">
        <title>A High-Quality Reference Genome for a Parasitic Bivalve with Doubly Uniparental Inheritance (Bivalvia: Unionida).</title>
        <authorList>
            <person name="Smith C.H."/>
        </authorList>
    </citation>
    <scope>NUCLEOTIDE SEQUENCE</scope>
    <source>
        <strain evidence="2">CHS0354</strain>
    </source>
</reference>
<feature type="compositionally biased region" description="Polar residues" evidence="1">
    <location>
        <begin position="418"/>
        <end position="432"/>
    </location>
</feature>
<proteinExistence type="predicted"/>
<evidence type="ECO:0000313" key="3">
    <source>
        <dbReference type="Proteomes" id="UP001195483"/>
    </source>
</evidence>
<evidence type="ECO:0000256" key="1">
    <source>
        <dbReference type="SAM" id="MobiDB-lite"/>
    </source>
</evidence>
<evidence type="ECO:0000313" key="2">
    <source>
        <dbReference type="EMBL" id="KAK3599128.1"/>
    </source>
</evidence>
<feature type="region of interest" description="Disordered" evidence="1">
    <location>
        <begin position="403"/>
        <end position="437"/>
    </location>
</feature>
<organism evidence="2 3">
    <name type="scientific">Potamilus streckersoni</name>
    <dbReference type="NCBI Taxonomy" id="2493646"/>
    <lineage>
        <taxon>Eukaryota</taxon>
        <taxon>Metazoa</taxon>
        <taxon>Spiralia</taxon>
        <taxon>Lophotrochozoa</taxon>
        <taxon>Mollusca</taxon>
        <taxon>Bivalvia</taxon>
        <taxon>Autobranchia</taxon>
        <taxon>Heteroconchia</taxon>
        <taxon>Palaeoheterodonta</taxon>
        <taxon>Unionida</taxon>
        <taxon>Unionoidea</taxon>
        <taxon>Unionidae</taxon>
        <taxon>Ambleminae</taxon>
        <taxon>Lampsilini</taxon>
        <taxon>Potamilus</taxon>
    </lineage>
</organism>
<gene>
    <name evidence="2" type="ORF">CHS0354_016390</name>
</gene>
<accession>A0AAE0W1Z4</accession>
<feature type="region of interest" description="Disordered" evidence="1">
    <location>
        <begin position="89"/>
        <end position="134"/>
    </location>
</feature>
<sequence>MDNIYSFLESTGMHVRRPISTSNEFGSVPVTATSTVEISVSPVKTSSRTGSSVFNPTNVSDFASTLFFNLTNTEATTFMALTQLLSSSSSSLSSSSSSTTTATSTSSSSSSSSLSSSAAAASTRTRTTTTTIPLKGSKSSAVTVNYSSMEKALVQTSPELAVSTTNMVTMTLSSMTFPPVATELSPTVPTNTILQSVSTEQTNTVNRSKLLENFMTTVLDGETTMSPITLKRPEIPKMNTSRQYAILSTNSYLKPAVSLPVSSLRTPLHGGTIQSILSQSLEYLCTKEGCNLSSTEPDRKFKSQQTTMPIWQSTRVSNTVPTSKHPANTEDLPSDRMEQTSQLTSDSFAFIVRGNKSHVQANSARTLSFTSGSIKDRIPPVNTPSYYDGATTTDRLEMSQCSKAVSSQQDGSKGASAILSSSPENNTTQQGEKSLHEQQKAISPFTITYDFESVQVPSAYSSGKATTHLSKQIPLAVAYKITSLSEQAKVYHSEDPAVWLNKNLFVEVDNIYVTLNNKVKLKMSPEQ</sequence>
<feature type="region of interest" description="Disordered" evidence="1">
    <location>
        <begin position="294"/>
        <end position="340"/>
    </location>
</feature>